<dbReference type="EMBL" id="FWYF01000001">
    <property type="protein sequence ID" value="SMD33067.1"/>
    <property type="molecule type" value="Genomic_DNA"/>
</dbReference>
<reference evidence="1 2" key="1">
    <citation type="submission" date="2017-04" db="EMBL/GenBank/DDBJ databases">
        <authorList>
            <person name="Afonso C.L."/>
            <person name="Miller P.J."/>
            <person name="Scott M.A."/>
            <person name="Spackman E."/>
            <person name="Goraichik I."/>
            <person name="Dimitrov K.M."/>
            <person name="Suarez D.L."/>
            <person name="Swayne D.E."/>
        </authorList>
    </citation>
    <scope>NUCLEOTIDE SEQUENCE [LARGE SCALE GENOMIC DNA]</scope>
    <source>
        <strain evidence="1 2">DSM 26133</strain>
    </source>
</reference>
<dbReference type="AlphaFoldDB" id="A0A1W2G8R8"/>
<dbReference type="RefSeq" id="WP_084371725.1">
    <property type="nucleotide sequence ID" value="NZ_FWYF01000001.1"/>
</dbReference>
<organism evidence="1 2">
    <name type="scientific">Reichenbachiella faecimaris</name>
    <dbReference type="NCBI Taxonomy" id="692418"/>
    <lineage>
        <taxon>Bacteria</taxon>
        <taxon>Pseudomonadati</taxon>
        <taxon>Bacteroidota</taxon>
        <taxon>Cytophagia</taxon>
        <taxon>Cytophagales</taxon>
        <taxon>Reichenbachiellaceae</taxon>
        <taxon>Reichenbachiella</taxon>
    </lineage>
</organism>
<keyword evidence="2" id="KW-1185">Reference proteome</keyword>
<gene>
    <name evidence="1" type="ORF">SAMN04488029_1431</name>
</gene>
<dbReference type="STRING" id="692418.SAMN04488029_1431"/>
<proteinExistence type="predicted"/>
<dbReference type="PROSITE" id="PS51257">
    <property type="entry name" value="PROKAR_LIPOPROTEIN"/>
    <property type="match status" value="1"/>
</dbReference>
<evidence type="ECO:0000313" key="1">
    <source>
        <dbReference type="EMBL" id="SMD33067.1"/>
    </source>
</evidence>
<dbReference type="Proteomes" id="UP000192472">
    <property type="component" value="Unassembled WGS sequence"/>
</dbReference>
<dbReference type="OrthoDB" id="892266at2"/>
<name>A0A1W2G8R8_REIFA</name>
<protein>
    <submittedName>
        <fullName evidence="1">Uncharacterized protein</fullName>
    </submittedName>
</protein>
<sequence length="269" mass="30482">MKNLIIVLVMALLAGCGAKKSESVEEVILEQDHDVNLPADGFNYEASDPEAVIIADKVMTAMGGRKAWDETRYITWTFFGKRRLLWDKYTGDVRIDYLDREEKLLVNINSMNGKASVDGQEITESDSLAGYLKKAKSIWINDSYWLVMPYKLKDAGVSLYYLGNDTTETGQESFVLQLAFENVGDTPNNIYNVWVDTESNLVTQWAFFENSEQPNPSFITPWEDYKKYENIMLSGGRGKGQLTDIKVLSEVPEKAFTSFEPVTTMTKNL</sequence>
<accession>A0A1W2G8R8</accession>
<evidence type="ECO:0000313" key="2">
    <source>
        <dbReference type="Proteomes" id="UP000192472"/>
    </source>
</evidence>